<evidence type="ECO:0000313" key="2">
    <source>
        <dbReference type="Proteomes" id="UP000009081"/>
    </source>
</evidence>
<evidence type="ECO:0000313" key="1">
    <source>
        <dbReference type="EMBL" id="ACS43165.1"/>
    </source>
</evidence>
<dbReference type="HOGENOM" id="CLU_3027076_0_0_5"/>
<dbReference type="AlphaFoldDB" id="C5B3Y3"/>
<accession>C5B3Y3</accession>
<keyword evidence="1" id="KW-0614">Plasmid</keyword>
<protein>
    <submittedName>
        <fullName evidence="1">Uncharacterized protein</fullName>
    </submittedName>
</protein>
<dbReference type="Proteomes" id="UP000009081">
    <property type="component" value="Plasmid megaplasmid"/>
</dbReference>
<sequence>MTQEIRNVRAAALPATANRSLAPLLVPSGKKRTPCSTSPPVSRAVVNISVTAGSR</sequence>
<keyword evidence="2" id="KW-1185">Reference proteome</keyword>
<dbReference type="EMBL" id="CP001511">
    <property type="protein sequence ID" value="ACS43165.1"/>
    <property type="molecule type" value="Genomic_DNA"/>
</dbReference>
<name>C5B3Y3_METEA</name>
<geneLocation type="plasmid" evidence="1 2">
    <name>megaplasmid</name>
</geneLocation>
<proteinExistence type="predicted"/>
<organism evidence="1 2">
    <name type="scientific">Methylorubrum extorquens (strain ATCC 14718 / DSM 1338 / JCM 2805 / NCIMB 9133 / AM1)</name>
    <name type="common">Methylobacterium extorquens</name>
    <dbReference type="NCBI Taxonomy" id="272630"/>
    <lineage>
        <taxon>Bacteria</taxon>
        <taxon>Pseudomonadati</taxon>
        <taxon>Pseudomonadota</taxon>
        <taxon>Alphaproteobacteria</taxon>
        <taxon>Hyphomicrobiales</taxon>
        <taxon>Methylobacteriaceae</taxon>
        <taxon>Methylorubrum</taxon>
    </lineage>
</organism>
<gene>
    <name evidence="1" type="ordered locus">MexAM1_META2p0284</name>
</gene>
<reference evidence="1 2" key="1">
    <citation type="journal article" date="2009" name="PLoS ONE">
        <title>Methylobacterium genome sequences: a reference blueprint to investigate microbial metabolism of C1 compounds from natural and industrial sources.</title>
        <authorList>
            <person name="Vuilleumier S."/>
            <person name="Chistoserdova L."/>
            <person name="Lee M.-C."/>
            <person name="Bringel F."/>
            <person name="Lajus A."/>
            <person name="Zhou Y."/>
            <person name="Gourion B."/>
            <person name="Barbe V."/>
            <person name="Chang J."/>
            <person name="Cruveiller S."/>
            <person name="Dossat C."/>
            <person name="Gillett W."/>
            <person name="Gruffaz C."/>
            <person name="Haugen E."/>
            <person name="Hourcade E."/>
            <person name="Levy R."/>
            <person name="Mangenot S."/>
            <person name="Muller E."/>
            <person name="Nadalig T."/>
            <person name="Pagni M."/>
            <person name="Penny C."/>
            <person name="Peyraud R."/>
            <person name="Robinson D.G."/>
            <person name="Roche D."/>
            <person name="Rouy Z."/>
            <person name="Saenampechek C."/>
            <person name="Salvignol G."/>
            <person name="Vallenet D."/>
            <person name="Wu Z."/>
            <person name="Marx C.J."/>
            <person name="Vorholt J.A."/>
            <person name="Olson M.V."/>
            <person name="Kaul R."/>
            <person name="Weissenbach J."/>
            <person name="Medigue C."/>
            <person name="Lidstrom M.E."/>
        </authorList>
    </citation>
    <scope>NUCLEOTIDE SEQUENCE [LARGE SCALE GENOMIC DNA]</scope>
    <source>
        <strain evidence="2">ATCC 14718 / DSM 1338 / JCM 2805 / NCIMB 9133 / AM1</strain>
    </source>
</reference>
<dbReference type="KEGG" id="mea:Mex_2p0284"/>